<reference evidence="4" key="1">
    <citation type="submission" date="2019-08" db="EMBL/GenBank/DDBJ databases">
        <authorList>
            <person name="Kucharzyk K."/>
            <person name="Murdoch R.W."/>
            <person name="Higgins S."/>
            <person name="Loffler F."/>
        </authorList>
    </citation>
    <scope>NUCLEOTIDE SEQUENCE</scope>
</reference>
<keyword evidence="1" id="KW-0547">Nucleotide-binding</keyword>
<keyword evidence="2" id="KW-0067">ATP-binding</keyword>
<evidence type="ECO:0000256" key="2">
    <source>
        <dbReference type="ARBA" id="ARBA00022840"/>
    </source>
</evidence>
<sequence length="159" mass="18540">MNADFELTDEALARIQQYDWEGNVRELGNFVERLMYIGQGRIDSNDISSFLPEHTVVAFMTESEKRLLESFRRSIWGNDSKHLFIMEELEKSFINKCRLGRRSISKIAVEKNIYLTEQEIRNIISDLKLYKMVEISRGRAGTEITDFGLKALNAIRNNE</sequence>
<dbReference type="InterPro" id="IPR027417">
    <property type="entry name" value="P-loop_NTPase"/>
</dbReference>
<evidence type="ECO:0000259" key="3">
    <source>
        <dbReference type="PROSITE" id="PS50045"/>
    </source>
</evidence>
<feature type="domain" description="Sigma-54 factor interaction" evidence="3">
    <location>
        <begin position="1"/>
        <end position="36"/>
    </location>
</feature>
<gene>
    <name evidence="4" type="ORF">SDC9_178616</name>
</gene>
<dbReference type="Gene3D" id="1.10.10.10">
    <property type="entry name" value="Winged helix-like DNA-binding domain superfamily/Winged helix DNA-binding domain"/>
    <property type="match status" value="1"/>
</dbReference>
<dbReference type="GO" id="GO:0006355">
    <property type="term" value="P:regulation of DNA-templated transcription"/>
    <property type="evidence" value="ECO:0007669"/>
    <property type="project" value="InterPro"/>
</dbReference>
<protein>
    <recommendedName>
        <fullName evidence="3">Sigma-54 factor interaction domain-containing protein</fullName>
    </recommendedName>
</protein>
<dbReference type="PROSITE" id="PS50045">
    <property type="entry name" value="SIGMA54_INTERACT_4"/>
    <property type="match status" value="1"/>
</dbReference>
<dbReference type="AlphaFoldDB" id="A0A645GYL7"/>
<organism evidence="4">
    <name type="scientific">bioreactor metagenome</name>
    <dbReference type="NCBI Taxonomy" id="1076179"/>
    <lineage>
        <taxon>unclassified sequences</taxon>
        <taxon>metagenomes</taxon>
        <taxon>ecological metagenomes</taxon>
    </lineage>
</organism>
<proteinExistence type="predicted"/>
<evidence type="ECO:0000256" key="1">
    <source>
        <dbReference type="ARBA" id="ARBA00022741"/>
    </source>
</evidence>
<dbReference type="GO" id="GO:0005524">
    <property type="term" value="F:ATP binding"/>
    <property type="evidence" value="ECO:0007669"/>
    <property type="project" value="InterPro"/>
</dbReference>
<dbReference type="EMBL" id="VSSQ01082556">
    <property type="protein sequence ID" value="MPN31142.1"/>
    <property type="molecule type" value="Genomic_DNA"/>
</dbReference>
<name>A0A645GYL7_9ZZZZ</name>
<dbReference type="Gene3D" id="1.10.8.60">
    <property type="match status" value="1"/>
</dbReference>
<evidence type="ECO:0000313" key="4">
    <source>
        <dbReference type="EMBL" id="MPN31142.1"/>
    </source>
</evidence>
<comment type="caution">
    <text evidence="4">The sequence shown here is derived from an EMBL/GenBank/DDBJ whole genome shotgun (WGS) entry which is preliminary data.</text>
</comment>
<dbReference type="InterPro" id="IPR036388">
    <property type="entry name" value="WH-like_DNA-bd_sf"/>
</dbReference>
<dbReference type="SUPFAM" id="SSF52540">
    <property type="entry name" value="P-loop containing nucleoside triphosphate hydrolases"/>
    <property type="match status" value="1"/>
</dbReference>
<dbReference type="InterPro" id="IPR002078">
    <property type="entry name" value="Sigma_54_int"/>
</dbReference>
<accession>A0A645GYL7</accession>
<dbReference type="Pfam" id="PF25601">
    <property type="entry name" value="AAA_lid_14"/>
    <property type="match status" value="1"/>
</dbReference>
<dbReference type="InterPro" id="IPR058031">
    <property type="entry name" value="AAA_lid_NorR"/>
</dbReference>